<dbReference type="Pfam" id="PF01794">
    <property type="entry name" value="Ferric_reduct"/>
    <property type="match status" value="1"/>
</dbReference>
<dbReference type="Proteomes" id="UP001528920">
    <property type="component" value="Unassembled WGS sequence"/>
</dbReference>
<dbReference type="RefSeq" id="WP_275111552.1">
    <property type="nucleotide sequence ID" value="NZ_JAKJSC010000009.1"/>
</dbReference>
<evidence type="ECO:0000256" key="2">
    <source>
        <dbReference type="ARBA" id="ARBA00022692"/>
    </source>
</evidence>
<dbReference type="InterPro" id="IPR013130">
    <property type="entry name" value="Fe3_Rdtase_TM_dom"/>
</dbReference>
<evidence type="ECO:0000256" key="3">
    <source>
        <dbReference type="ARBA" id="ARBA00022989"/>
    </source>
</evidence>
<name>A0ABT5VXS6_9BACT</name>
<feature type="domain" description="Ferric oxidoreductase" evidence="6">
    <location>
        <begin position="45"/>
        <end position="166"/>
    </location>
</feature>
<evidence type="ECO:0000256" key="1">
    <source>
        <dbReference type="ARBA" id="ARBA00004141"/>
    </source>
</evidence>
<comment type="subcellular location">
    <subcellularLocation>
        <location evidence="1">Membrane</location>
        <topology evidence="1">Multi-pass membrane protein</topology>
    </subcellularLocation>
</comment>
<keyword evidence="8" id="KW-1185">Reference proteome</keyword>
<protein>
    <submittedName>
        <fullName evidence="7">Ferric reductase-like transmembrane domain-containing protein</fullName>
    </submittedName>
</protein>
<reference evidence="7 8" key="1">
    <citation type="submission" date="2022-01" db="EMBL/GenBank/DDBJ databases">
        <title>Labilibaculum sp. nov, a marine bacterium isolated from Antarctica.</title>
        <authorList>
            <person name="Dai W."/>
        </authorList>
    </citation>
    <scope>NUCLEOTIDE SEQUENCE [LARGE SCALE GENOMIC DNA]</scope>
    <source>
        <strain evidence="7 8">DW002</strain>
    </source>
</reference>
<keyword evidence="4 5" id="KW-0472">Membrane</keyword>
<feature type="transmembrane region" description="Helical" evidence="5">
    <location>
        <begin position="154"/>
        <end position="173"/>
    </location>
</feature>
<keyword evidence="3 5" id="KW-1133">Transmembrane helix</keyword>
<keyword evidence="2 5" id="KW-0812">Transmembrane</keyword>
<evidence type="ECO:0000313" key="8">
    <source>
        <dbReference type="Proteomes" id="UP001528920"/>
    </source>
</evidence>
<accession>A0ABT5VXS6</accession>
<sequence length="211" mass="23826">MEKQIKTYNIILAIAVFIGLPILFWALGDFPQRSSLKEALSLITLLSFSLMIGQFFLARSNKKILKAHKMSLVVKYHKYIGYIFISILLVHPFLIVIPRYFEAGVEPKDAFITIITSFNSTGIIFGIIAWVSMLLLGLTSFFRNQLGLKYKTWRIIHGILSIFFVGIALVHVIDLGRHSDTVLSTFFISLSAIGILLLLKTYFFKTSGGTK</sequence>
<feature type="transmembrane region" description="Helical" evidence="5">
    <location>
        <begin position="185"/>
        <end position="204"/>
    </location>
</feature>
<gene>
    <name evidence="7" type="ORF">L3049_19690</name>
</gene>
<feature type="transmembrane region" description="Helical" evidence="5">
    <location>
        <begin position="39"/>
        <end position="58"/>
    </location>
</feature>
<organism evidence="7 8">
    <name type="scientific">Paralabilibaculum antarcticum</name>
    <dbReference type="NCBI Taxonomy" id="2912572"/>
    <lineage>
        <taxon>Bacteria</taxon>
        <taxon>Pseudomonadati</taxon>
        <taxon>Bacteroidota</taxon>
        <taxon>Bacteroidia</taxon>
        <taxon>Marinilabiliales</taxon>
        <taxon>Marinifilaceae</taxon>
        <taxon>Paralabilibaculum</taxon>
    </lineage>
</organism>
<evidence type="ECO:0000256" key="4">
    <source>
        <dbReference type="ARBA" id="ARBA00023136"/>
    </source>
</evidence>
<evidence type="ECO:0000256" key="5">
    <source>
        <dbReference type="SAM" id="Phobius"/>
    </source>
</evidence>
<evidence type="ECO:0000259" key="6">
    <source>
        <dbReference type="Pfam" id="PF01794"/>
    </source>
</evidence>
<feature type="transmembrane region" description="Helical" evidence="5">
    <location>
        <begin position="7"/>
        <end position="27"/>
    </location>
</feature>
<comment type="caution">
    <text evidence="7">The sequence shown here is derived from an EMBL/GenBank/DDBJ whole genome shotgun (WGS) entry which is preliminary data.</text>
</comment>
<feature type="transmembrane region" description="Helical" evidence="5">
    <location>
        <begin position="121"/>
        <end position="142"/>
    </location>
</feature>
<proteinExistence type="predicted"/>
<dbReference type="EMBL" id="JAKJSC010000009">
    <property type="protein sequence ID" value="MDE5420220.1"/>
    <property type="molecule type" value="Genomic_DNA"/>
</dbReference>
<feature type="transmembrane region" description="Helical" evidence="5">
    <location>
        <begin position="79"/>
        <end position="101"/>
    </location>
</feature>
<evidence type="ECO:0000313" key="7">
    <source>
        <dbReference type="EMBL" id="MDE5420220.1"/>
    </source>
</evidence>